<organism evidence="5 6">
    <name type="scientific">Phytohabitans aurantiacus</name>
    <dbReference type="NCBI Taxonomy" id="3016789"/>
    <lineage>
        <taxon>Bacteria</taxon>
        <taxon>Bacillati</taxon>
        <taxon>Actinomycetota</taxon>
        <taxon>Actinomycetes</taxon>
        <taxon>Micromonosporales</taxon>
        <taxon>Micromonosporaceae</taxon>
    </lineage>
</organism>
<dbReference type="GO" id="GO:0004497">
    <property type="term" value="F:monooxygenase activity"/>
    <property type="evidence" value="ECO:0007669"/>
    <property type="project" value="UniProtKB-KW"/>
</dbReference>
<accession>A0ABQ5QW19</accession>
<evidence type="ECO:0000313" key="6">
    <source>
        <dbReference type="Proteomes" id="UP001144280"/>
    </source>
</evidence>
<keyword evidence="6" id="KW-1185">Reference proteome</keyword>
<dbReference type="Gene3D" id="3.50.50.60">
    <property type="entry name" value="FAD/NAD(P)-binding domain"/>
    <property type="match status" value="1"/>
</dbReference>
<evidence type="ECO:0000256" key="1">
    <source>
        <dbReference type="ARBA" id="ARBA00023002"/>
    </source>
</evidence>
<dbReference type="InterPro" id="IPR002938">
    <property type="entry name" value="FAD-bd"/>
</dbReference>
<feature type="domain" description="FAD-binding" evidence="4">
    <location>
        <begin position="2"/>
        <end position="329"/>
    </location>
</feature>
<dbReference type="PANTHER" id="PTHR13789">
    <property type="entry name" value="MONOOXYGENASE"/>
    <property type="match status" value="1"/>
</dbReference>
<feature type="region of interest" description="Disordered" evidence="3">
    <location>
        <begin position="326"/>
        <end position="345"/>
    </location>
</feature>
<dbReference type="Proteomes" id="UP001144280">
    <property type="component" value="Unassembled WGS sequence"/>
</dbReference>
<dbReference type="InterPro" id="IPR036188">
    <property type="entry name" value="FAD/NAD-bd_sf"/>
</dbReference>
<dbReference type="PRINTS" id="PR00420">
    <property type="entry name" value="RNGMNOXGNASE"/>
</dbReference>
<sequence>MVDILIAGGGVGGLALARGLARSEHRVRVFEQFPTLRTGGAAVTIFSNGAAALAGLGAPLGGLGGRLDTLRFDTADGRTIVTADLTILARRTGFPVTSVPRDRLIEHLARGVPVEFSREIVDVEVRPDGVTAIDATGDRHEADVVVGADGQRSAVRRALLDPAPAIENAWTTWQGLSPVLPELAVNATGVCVVGQAGLVGLLPSGDGLLMWWFDVHRPLEGSPAAALAERFAGYGPLVEQLLAKLRDEDLESFRHVTHRVPNQWGHGGTTLLGDAAHAFPPTQAQGANQALEDAWLLSRALRVNPVDAPGALRRYEALRARRVRKVSRRAASERTNKPLPPPVRALTRMIPPSLIGRAYIAQLRGVSSVLNNETV</sequence>
<dbReference type="Pfam" id="PF01494">
    <property type="entry name" value="FAD_binding_3"/>
    <property type="match status" value="1"/>
</dbReference>
<keyword evidence="1" id="KW-0560">Oxidoreductase</keyword>
<dbReference type="PANTHER" id="PTHR13789:SF309">
    <property type="entry name" value="PUTATIVE (AFU_ORTHOLOGUE AFUA_6G14510)-RELATED"/>
    <property type="match status" value="1"/>
</dbReference>
<evidence type="ECO:0000256" key="2">
    <source>
        <dbReference type="ARBA" id="ARBA00023033"/>
    </source>
</evidence>
<gene>
    <name evidence="5" type="ORF">Pa4123_37370</name>
</gene>
<comment type="caution">
    <text evidence="5">The sequence shown here is derived from an EMBL/GenBank/DDBJ whole genome shotgun (WGS) entry which is preliminary data.</text>
</comment>
<evidence type="ECO:0000259" key="4">
    <source>
        <dbReference type="Pfam" id="PF01494"/>
    </source>
</evidence>
<dbReference type="InterPro" id="IPR050493">
    <property type="entry name" value="FAD-dep_Monooxygenase_BioMet"/>
</dbReference>
<protein>
    <submittedName>
        <fullName evidence="5">FAD-dependent monooxygenase</fullName>
    </submittedName>
</protein>
<name>A0ABQ5QW19_9ACTN</name>
<keyword evidence="2 5" id="KW-0503">Monooxygenase</keyword>
<dbReference type="SUPFAM" id="SSF51905">
    <property type="entry name" value="FAD/NAD(P)-binding domain"/>
    <property type="match status" value="1"/>
</dbReference>
<dbReference type="EMBL" id="BSDI01000017">
    <property type="protein sequence ID" value="GLH98462.1"/>
    <property type="molecule type" value="Genomic_DNA"/>
</dbReference>
<proteinExistence type="predicted"/>
<evidence type="ECO:0000256" key="3">
    <source>
        <dbReference type="SAM" id="MobiDB-lite"/>
    </source>
</evidence>
<reference evidence="5" key="1">
    <citation type="submission" date="2022-12" db="EMBL/GenBank/DDBJ databases">
        <title>New Phytohabitans aurantiacus sp. RD004123 nov., an actinomycete isolated from soil.</title>
        <authorList>
            <person name="Triningsih D.W."/>
            <person name="Harunari E."/>
            <person name="Igarashi Y."/>
        </authorList>
    </citation>
    <scope>NUCLEOTIDE SEQUENCE</scope>
    <source>
        <strain evidence="5">RD004123</strain>
    </source>
</reference>
<evidence type="ECO:0000313" key="5">
    <source>
        <dbReference type="EMBL" id="GLH98462.1"/>
    </source>
</evidence>